<dbReference type="InterPro" id="IPR009830">
    <property type="entry name" value="LppX/LprAFG"/>
</dbReference>
<dbReference type="InterPro" id="IPR029046">
    <property type="entry name" value="LolA/LolB/LppX"/>
</dbReference>
<evidence type="ECO:0000256" key="2">
    <source>
        <dbReference type="ARBA" id="ARBA00009194"/>
    </source>
</evidence>
<dbReference type="GO" id="GO:0030313">
    <property type="term" value="C:cell envelope"/>
    <property type="evidence" value="ECO:0007669"/>
    <property type="project" value="UniProtKB-SubCell"/>
</dbReference>
<comment type="subcellular location">
    <subcellularLocation>
        <location evidence="1">Cell envelope</location>
    </subcellularLocation>
</comment>
<dbReference type="Pfam" id="PF07161">
    <property type="entry name" value="LppX_LprAFG"/>
    <property type="match status" value="1"/>
</dbReference>
<protein>
    <submittedName>
        <fullName evidence="4">LppX_LprAFG lipoprotein</fullName>
    </submittedName>
</protein>
<dbReference type="AlphaFoldDB" id="A0A4U6QJX4"/>
<sequence length="253" mass="25085">MITAEAATVRVGGDHIQRSSGALSRARRSVVALTLALGLALSACSGSNSSPPPDRPTDPAAILAASSTAMAGVDTAHFTLAVDGTIQGVTISKADGDLTRGGDAKGTATISQFGQLIEAQFVLKEKRLFIKGPTGGFVEVPASATGSLYDPSAILDPARGVANVLAKASAPTLASSDGSASVVTATVPQAVAAALVPGLQSDVNGTFTVAASGNTLTSARFDVTDQSLTGGQPASVTVDLTDLNAPVDVTVPS</sequence>
<dbReference type="Gene3D" id="2.50.20.20">
    <property type="match status" value="1"/>
</dbReference>
<keyword evidence="3" id="KW-1003">Cell membrane</keyword>
<organism evidence="4 5">
    <name type="scientific">Nakamurella flava</name>
    <dbReference type="NCBI Taxonomy" id="2576308"/>
    <lineage>
        <taxon>Bacteria</taxon>
        <taxon>Bacillati</taxon>
        <taxon>Actinomycetota</taxon>
        <taxon>Actinomycetes</taxon>
        <taxon>Nakamurellales</taxon>
        <taxon>Nakamurellaceae</taxon>
        <taxon>Nakamurella</taxon>
    </lineage>
</organism>
<reference evidence="4 5" key="1">
    <citation type="submission" date="2019-05" db="EMBL/GenBank/DDBJ databases">
        <title>Nakamurella sp. N5BH11, whole genome shotgun sequence.</title>
        <authorList>
            <person name="Tuo L."/>
        </authorList>
    </citation>
    <scope>NUCLEOTIDE SEQUENCE [LARGE SCALE GENOMIC DNA]</scope>
    <source>
        <strain evidence="4 5">N5BH11</strain>
    </source>
</reference>
<keyword evidence="4" id="KW-0449">Lipoprotein</keyword>
<dbReference type="OrthoDB" id="4763237at2"/>
<evidence type="ECO:0000313" key="5">
    <source>
        <dbReference type="Proteomes" id="UP000306985"/>
    </source>
</evidence>
<accession>A0A4U6QJX4</accession>
<dbReference type="Proteomes" id="UP000306985">
    <property type="component" value="Unassembled WGS sequence"/>
</dbReference>
<evidence type="ECO:0000256" key="3">
    <source>
        <dbReference type="ARBA" id="ARBA00022475"/>
    </source>
</evidence>
<keyword evidence="3" id="KW-0472">Membrane</keyword>
<comment type="caution">
    <text evidence="4">The sequence shown here is derived from an EMBL/GenBank/DDBJ whole genome shotgun (WGS) entry which is preliminary data.</text>
</comment>
<comment type="similarity">
    <text evidence="2">Belongs to the LppX/LprAFG lipoprotein family.</text>
</comment>
<dbReference type="RefSeq" id="WP_137448037.1">
    <property type="nucleotide sequence ID" value="NZ_SZZH01000001.1"/>
</dbReference>
<keyword evidence="5" id="KW-1185">Reference proteome</keyword>
<dbReference type="EMBL" id="SZZH01000001">
    <property type="protein sequence ID" value="TKV60734.1"/>
    <property type="molecule type" value="Genomic_DNA"/>
</dbReference>
<name>A0A4U6QJX4_9ACTN</name>
<proteinExistence type="inferred from homology"/>
<gene>
    <name evidence="4" type="ORF">FDO65_03380</name>
</gene>
<evidence type="ECO:0000256" key="1">
    <source>
        <dbReference type="ARBA" id="ARBA00004196"/>
    </source>
</evidence>
<dbReference type="SUPFAM" id="SSF89392">
    <property type="entry name" value="Prokaryotic lipoproteins and lipoprotein localization factors"/>
    <property type="match status" value="1"/>
</dbReference>
<evidence type="ECO:0000313" key="4">
    <source>
        <dbReference type="EMBL" id="TKV60734.1"/>
    </source>
</evidence>
<dbReference type="CDD" id="cd16334">
    <property type="entry name" value="LppX-like"/>
    <property type="match status" value="1"/>
</dbReference>